<gene>
    <name evidence="2" type="ORF">L873DRAFT_893079</name>
</gene>
<keyword evidence="1" id="KW-0812">Transmembrane</keyword>
<reference evidence="2 3" key="1">
    <citation type="journal article" date="2018" name="Nat. Ecol. Evol.">
        <title>Pezizomycetes genomes reveal the molecular basis of ectomycorrhizal truffle lifestyle.</title>
        <authorList>
            <person name="Murat C."/>
            <person name="Payen T."/>
            <person name="Noel B."/>
            <person name="Kuo A."/>
            <person name="Morin E."/>
            <person name="Chen J."/>
            <person name="Kohler A."/>
            <person name="Krizsan K."/>
            <person name="Balestrini R."/>
            <person name="Da Silva C."/>
            <person name="Montanini B."/>
            <person name="Hainaut M."/>
            <person name="Levati E."/>
            <person name="Barry K.W."/>
            <person name="Belfiori B."/>
            <person name="Cichocki N."/>
            <person name="Clum A."/>
            <person name="Dockter R.B."/>
            <person name="Fauchery L."/>
            <person name="Guy J."/>
            <person name="Iotti M."/>
            <person name="Le Tacon F."/>
            <person name="Lindquist E.A."/>
            <person name="Lipzen A."/>
            <person name="Malagnac F."/>
            <person name="Mello A."/>
            <person name="Molinier V."/>
            <person name="Miyauchi S."/>
            <person name="Poulain J."/>
            <person name="Riccioni C."/>
            <person name="Rubini A."/>
            <person name="Sitrit Y."/>
            <person name="Splivallo R."/>
            <person name="Traeger S."/>
            <person name="Wang M."/>
            <person name="Zifcakova L."/>
            <person name="Wipf D."/>
            <person name="Zambonelli A."/>
            <person name="Paolocci F."/>
            <person name="Nowrousian M."/>
            <person name="Ottonello S."/>
            <person name="Baldrian P."/>
            <person name="Spatafora J.W."/>
            <person name="Henrissat B."/>
            <person name="Nagy L.G."/>
            <person name="Aury J.M."/>
            <person name="Wincker P."/>
            <person name="Grigoriev I.V."/>
            <person name="Bonfante P."/>
            <person name="Martin F.M."/>
        </authorList>
    </citation>
    <scope>NUCLEOTIDE SEQUENCE [LARGE SCALE GENOMIC DNA]</scope>
    <source>
        <strain evidence="2 3">120613-1</strain>
    </source>
</reference>
<sequence>MDRHNSICYFLSILHFVILFLSISCFHWHSYLFTLYLYSETSVISTLRCFQDSHISIPYEETGLVL</sequence>
<protein>
    <submittedName>
        <fullName evidence="2">Uncharacterized protein</fullName>
    </submittedName>
</protein>
<dbReference type="AlphaFoldDB" id="A0A3N4JMX6"/>
<evidence type="ECO:0000256" key="1">
    <source>
        <dbReference type="SAM" id="Phobius"/>
    </source>
</evidence>
<proteinExistence type="predicted"/>
<evidence type="ECO:0000313" key="2">
    <source>
        <dbReference type="EMBL" id="RPA99589.1"/>
    </source>
</evidence>
<accession>A0A3N4JMX6</accession>
<organism evidence="2 3">
    <name type="scientific">Choiromyces venosus 120613-1</name>
    <dbReference type="NCBI Taxonomy" id="1336337"/>
    <lineage>
        <taxon>Eukaryota</taxon>
        <taxon>Fungi</taxon>
        <taxon>Dikarya</taxon>
        <taxon>Ascomycota</taxon>
        <taxon>Pezizomycotina</taxon>
        <taxon>Pezizomycetes</taxon>
        <taxon>Pezizales</taxon>
        <taxon>Tuberaceae</taxon>
        <taxon>Choiromyces</taxon>
    </lineage>
</organism>
<keyword evidence="1" id="KW-1133">Transmembrane helix</keyword>
<dbReference type="EMBL" id="ML120386">
    <property type="protein sequence ID" value="RPA99589.1"/>
    <property type="molecule type" value="Genomic_DNA"/>
</dbReference>
<feature type="transmembrane region" description="Helical" evidence="1">
    <location>
        <begin position="7"/>
        <end position="29"/>
    </location>
</feature>
<dbReference type="PROSITE" id="PS51257">
    <property type="entry name" value="PROKAR_LIPOPROTEIN"/>
    <property type="match status" value="1"/>
</dbReference>
<dbReference type="Proteomes" id="UP000276215">
    <property type="component" value="Unassembled WGS sequence"/>
</dbReference>
<name>A0A3N4JMX6_9PEZI</name>
<evidence type="ECO:0000313" key="3">
    <source>
        <dbReference type="Proteomes" id="UP000276215"/>
    </source>
</evidence>
<keyword evidence="3" id="KW-1185">Reference proteome</keyword>
<keyword evidence="1" id="KW-0472">Membrane</keyword>